<comment type="caution">
    <text evidence="2">The sequence shown here is derived from an EMBL/GenBank/DDBJ whole genome shotgun (WGS) entry which is preliminary data.</text>
</comment>
<dbReference type="OrthoDB" id="1384760at2759"/>
<evidence type="ECO:0000256" key="1">
    <source>
        <dbReference type="SAM" id="SignalP"/>
    </source>
</evidence>
<keyword evidence="1" id="KW-0732">Signal</keyword>
<name>A0A371H7I8_MUCPR</name>
<gene>
    <name evidence="2" type="ORF">CR513_18293</name>
</gene>
<feature type="chain" id="PRO_5016637243" evidence="1">
    <location>
        <begin position="20"/>
        <end position="141"/>
    </location>
</feature>
<keyword evidence="3" id="KW-1185">Reference proteome</keyword>
<feature type="signal peptide" evidence="1">
    <location>
        <begin position="1"/>
        <end position="19"/>
    </location>
</feature>
<dbReference type="EMBL" id="QJKJ01003384">
    <property type="protein sequence ID" value="RDX98755.1"/>
    <property type="molecule type" value="Genomic_DNA"/>
</dbReference>
<evidence type="ECO:0000313" key="3">
    <source>
        <dbReference type="Proteomes" id="UP000257109"/>
    </source>
</evidence>
<protein>
    <submittedName>
        <fullName evidence="2">Uncharacterized protein</fullName>
    </submittedName>
</protein>
<organism evidence="2 3">
    <name type="scientific">Mucuna pruriens</name>
    <name type="common">Velvet bean</name>
    <name type="synonym">Dolichos pruriens</name>
    <dbReference type="NCBI Taxonomy" id="157652"/>
    <lineage>
        <taxon>Eukaryota</taxon>
        <taxon>Viridiplantae</taxon>
        <taxon>Streptophyta</taxon>
        <taxon>Embryophyta</taxon>
        <taxon>Tracheophyta</taxon>
        <taxon>Spermatophyta</taxon>
        <taxon>Magnoliopsida</taxon>
        <taxon>eudicotyledons</taxon>
        <taxon>Gunneridae</taxon>
        <taxon>Pentapetalae</taxon>
        <taxon>rosids</taxon>
        <taxon>fabids</taxon>
        <taxon>Fabales</taxon>
        <taxon>Fabaceae</taxon>
        <taxon>Papilionoideae</taxon>
        <taxon>50 kb inversion clade</taxon>
        <taxon>NPAAA clade</taxon>
        <taxon>indigoferoid/millettioid clade</taxon>
        <taxon>Phaseoleae</taxon>
        <taxon>Mucuna</taxon>
    </lineage>
</organism>
<dbReference type="Proteomes" id="UP000257109">
    <property type="component" value="Unassembled WGS sequence"/>
</dbReference>
<reference evidence="2" key="1">
    <citation type="submission" date="2018-05" db="EMBL/GenBank/DDBJ databases">
        <title>Draft genome of Mucuna pruriens seed.</title>
        <authorList>
            <person name="Nnadi N.E."/>
            <person name="Vos R."/>
            <person name="Hasami M.H."/>
            <person name="Devisetty U.K."/>
            <person name="Aguiy J.C."/>
        </authorList>
    </citation>
    <scope>NUCLEOTIDE SEQUENCE [LARGE SCALE GENOMIC DNA]</scope>
    <source>
        <strain evidence="2">JCA_2017</strain>
    </source>
</reference>
<proteinExistence type="predicted"/>
<accession>A0A371H7I8</accession>
<feature type="non-terminal residue" evidence="2">
    <location>
        <position position="1"/>
    </location>
</feature>
<sequence>MRWMFIVSIILICLNPDKRWMLALKFYTLLRDADRSLWNGCHKHTKLSVVTQVLILKYKFNMRKRYEKINACLNYCMLYDKENNDPKVWSICLVCKHPRFKPNVRHSPKEKDAYMSKMCHDKSKITHPTDAIAWNNLTPAI</sequence>
<dbReference type="AlphaFoldDB" id="A0A371H7I8"/>
<evidence type="ECO:0000313" key="2">
    <source>
        <dbReference type="EMBL" id="RDX98755.1"/>
    </source>
</evidence>